<accession>A0A1H4Q407</accession>
<keyword evidence="2" id="KW-1185">Reference proteome</keyword>
<proteinExistence type="predicted"/>
<evidence type="ECO:0000313" key="1">
    <source>
        <dbReference type="EMBL" id="SEC14260.1"/>
    </source>
</evidence>
<organism evidence="1 2">
    <name type="scientific">Pseudomonas saponiphila</name>
    <dbReference type="NCBI Taxonomy" id="556534"/>
    <lineage>
        <taxon>Bacteria</taxon>
        <taxon>Pseudomonadati</taxon>
        <taxon>Pseudomonadota</taxon>
        <taxon>Gammaproteobacteria</taxon>
        <taxon>Pseudomonadales</taxon>
        <taxon>Pseudomonadaceae</taxon>
        <taxon>Pseudomonas</taxon>
    </lineage>
</organism>
<name>A0A1H4Q407_9PSED</name>
<sequence>MNTAHLDILRRTIAQCPISRPPEPWRLVTERAAGSLLEVGFDRESELLLVTSSAGRSVIDCLTGEKVARDYTENVESDRYLEARGVGPLAGKTIAMSGINGGSLPLGSNDGWQVESVCLAWPEHHLLLVEPGSWLYGAEINRPAVFHKLAIESGYRAFGFSYSGRTLIIASSCDLVVYHRNAL</sequence>
<dbReference type="AlphaFoldDB" id="A0A1H4Q407"/>
<evidence type="ECO:0000313" key="2">
    <source>
        <dbReference type="Proteomes" id="UP000198982"/>
    </source>
</evidence>
<reference evidence="2" key="1">
    <citation type="submission" date="2016-10" db="EMBL/GenBank/DDBJ databases">
        <authorList>
            <person name="Varghese N."/>
            <person name="Submissions S."/>
        </authorList>
    </citation>
    <scope>NUCLEOTIDE SEQUENCE [LARGE SCALE GENOMIC DNA]</scope>
    <source>
        <strain evidence="2">DSM 9751</strain>
    </source>
</reference>
<dbReference type="EMBL" id="FNTJ01000001">
    <property type="protein sequence ID" value="SEC14260.1"/>
    <property type="molecule type" value="Genomic_DNA"/>
</dbReference>
<protein>
    <submittedName>
        <fullName evidence="1">Uncharacterized protein</fullName>
    </submittedName>
</protein>
<dbReference type="RefSeq" id="WP_092315686.1">
    <property type="nucleotide sequence ID" value="NZ_FNTJ01000001.1"/>
</dbReference>
<dbReference type="Proteomes" id="UP000198982">
    <property type="component" value="Unassembled WGS sequence"/>
</dbReference>
<gene>
    <name evidence="1" type="ORF">SAMN05216178_3605</name>
</gene>